<feature type="domain" description="C2H2-type" evidence="2">
    <location>
        <begin position="196"/>
        <end position="217"/>
    </location>
</feature>
<dbReference type="InterPro" id="IPR013087">
    <property type="entry name" value="Znf_C2H2_type"/>
</dbReference>
<feature type="region of interest" description="Disordered" evidence="1">
    <location>
        <begin position="99"/>
        <end position="129"/>
    </location>
</feature>
<sequence>MGDFLDCAVCGVNITSNEAALSLGASLCDRNMTIGEWLRTILADENFCLLNHDRICYSCLQLLSNGSKSALRTLTGRFKTKRITKQADFLEVIELQSSDQTPYGDSDLKRKRDSSDSQSSESTVVKRGRPKKSVSTKYIEYNSTHMCSYCGVKLVESLKHFCIYNPVCFVCSTRVGSNKITDHILIFHSEFQQQKCHRCTSWFWSVDDLNCHLEQVHSTVSEAAKAAETLLNLSQSGNDSQLEHVIIDTKLKERGLLNCSSAKEVKLEYCRICDVNISLHAFEMHMAKMHLGLDGSELCNKGGILLSKHDGKNSIICCGLVFDSAQSVTEHVEKDHLKKAMKQGWEIKNPKEDCLSIVSEEKDGTKCTIPDDELVVIVTEDVS</sequence>
<evidence type="ECO:0000256" key="1">
    <source>
        <dbReference type="SAM" id="MobiDB-lite"/>
    </source>
</evidence>
<gene>
    <name evidence="3" type="ORF">QYM36_006685</name>
</gene>
<dbReference type="AlphaFoldDB" id="A0AA88LA90"/>
<organism evidence="3 4">
    <name type="scientific">Artemia franciscana</name>
    <name type="common">Brine shrimp</name>
    <name type="synonym">Artemia sanfranciscana</name>
    <dbReference type="NCBI Taxonomy" id="6661"/>
    <lineage>
        <taxon>Eukaryota</taxon>
        <taxon>Metazoa</taxon>
        <taxon>Ecdysozoa</taxon>
        <taxon>Arthropoda</taxon>
        <taxon>Crustacea</taxon>
        <taxon>Branchiopoda</taxon>
        <taxon>Anostraca</taxon>
        <taxon>Artemiidae</taxon>
        <taxon>Artemia</taxon>
    </lineage>
</organism>
<name>A0AA88LA90_ARTSF</name>
<evidence type="ECO:0000313" key="4">
    <source>
        <dbReference type="Proteomes" id="UP001187531"/>
    </source>
</evidence>
<evidence type="ECO:0000259" key="2">
    <source>
        <dbReference type="PROSITE" id="PS00028"/>
    </source>
</evidence>
<keyword evidence="4" id="KW-1185">Reference proteome</keyword>
<dbReference type="PROSITE" id="PS00028">
    <property type="entry name" value="ZINC_FINGER_C2H2_1"/>
    <property type="match status" value="1"/>
</dbReference>
<reference evidence="3" key="1">
    <citation type="submission" date="2023-07" db="EMBL/GenBank/DDBJ databases">
        <title>Chromosome-level genome assembly of Artemia franciscana.</title>
        <authorList>
            <person name="Jo E."/>
        </authorList>
    </citation>
    <scope>NUCLEOTIDE SEQUENCE</scope>
    <source>
        <tissue evidence="3">Whole body</tissue>
    </source>
</reference>
<dbReference type="Proteomes" id="UP001187531">
    <property type="component" value="Unassembled WGS sequence"/>
</dbReference>
<accession>A0AA88LA90</accession>
<evidence type="ECO:0000313" key="3">
    <source>
        <dbReference type="EMBL" id="KAK2717986.1"/>
    </source>
</evidence>
<dbReference type="EMBL" id="JAVRJZ010000010">
    <property type="protein sequence ID" value="KAK2717986.1"/>
    <property type="molecule type" value="Genomic_DNA"/>
</dbReference>
<feature type="compositionally biased region" description="Basic and acidic residues" evidence="1">
    <location>
        <begin position="106"/>
        <end position="115"/>
    </location>
</feature>
<protein>
    <recommendedName>
        <fullName evidence="2">C2H2-type domain-containing protein</fullName>
    </recommendedName>
</protein>
<proteinExistence type="predicted"/>
<comment type="caution">
    <text evidence="3">The sequence shown here is derived from an EMBL/GenBank/DDBJ whole genome shotgun (WGS) entry which is preliminary data.</text>
</comment>